<evidence type="ECO:0000256" key="1">
    <source>
        <dbReference type="ARBA" id="ARBA00006638"/>
    </source>
</evidence>
<dbReference type="SUPFAM" id="SSF54768">
    <property type="entry name" value="dsRNA-binding domain-like"/>
    <property type="match status" value="2"/>
</dbReference>
<evidence type="ECO:0000256" key="5">
    <source>
        <dbReference type="SAM" id="MobiDB-lite"/>
    </source>
</evidence>
<dbReference type="AlphaFoldDB" id="A0AAD7XRS6"/>
<evidence type="ECO:0000313" key="7">
    <source>
        <dbReference type="Proteomes" id="UP001230188"/>
    </source>
</evidence>
<name>A0AAD7XRS6_9STRA</name>
<evidence type="ECO:0000256" key="3">
    <source>
        <dbReference type="ARBA" id="ARBA00023172"/>
    </source>
</evidence>
<feature type="compositionally biased region" description="Low complexity" evidence="5">
    <location>
        <begin position="208"/>
        <end position="222"/>
    </location>
</feature>
<evidence type="ECO:0000313" key="6">
    <source>
        <dbReference type="EMBL" id="KAJ8613675.1"/>
    </source>
</evidence>
<comment type="similarity">
    <text evidence="1">Belongs to the RAD52 family.</text>
</comment>
<dbReference type="GO" id="GO:0006312">
    <property type="term" value="P:mitotic recombination"/>
    <property type="evidence" value="ECO:0007669"/>
    <property type="project" value="TreeGrafter"/>
</dbReference>
<proteinExistence type="inferred from homology"/>
<evidence type="ECO:0000256" key="2">
    <source>
        <dbReference type="ARBA" id="ARBA00022763"/>
    </source>
</evidence>
<dbReference type="PANTHER" id="PTHR12132:SF1">
    <property type="entry name" value="DNA REPAIR PROTEIN RAD52 HOMOLOG"/>
    <property type="match status" value="1"/>
</dbReference>
<feature type="region of interest" description="Disordered" evidence="5">
    <location>
        <begin position="1"/>
        <end position="21"/>
    </location>
</feature>
<dbReference type="Proteomes" id="UP001230188">
    <property type="component" value="Unassembled WGS sequence"/>
</dbReference>
<keyword evidence="4" id="KW-0234">DNA repair</keyword>
<evidence type="ECO:0000256" key="4">
    <source>
        <dbReference type="ARBA" id="ARBA00023204"/>
    </source>
</evidence>
<dbReference type="InterPro" id="IPR042525">
    <property type="entry name" value="Rad52_Rad59_Rad22_sf"/>
</dbReference>
<sequence>MTTTTTGSIIEASSPTKEEFSGIFDLNGEQVDRPDVARKLREPIPLEKLRSRPGPGGQTVTYMEAGDVFEAANKIFGYNGWGSRVKKLMVDWIDMDDKQTWCCHASAIAFVYVKPEKDDGHVEEDGCASLKGKDRGEVLGHEEEGCASLKGKDRGEVLGNCKKAAVTDAKKRALRVFGDALGNMCYSKEKMKKAKKEQQQKPAPPKGPTSKATNAPTTTTKAASEEKRRASGEDLSGVDVDDLLKSWDDVEPAPDTFDLNGEQPDVARKLQEPIPLEKLQSRPGPGGQKVIYVEACDVFEAANRIFGYNGWGSRLLDVTFEMDGKQMWCCDVTAKVWVFSAGGKDYGHEDIGCASLKGKDRGELLGNCKKAAVTDAKKRALRLFGDALGNMCYSKEKMKEAKKGARHHQQQQQRKPAPPPPRGPSNKATIAPGPPTQAVLLLEEKRHAPRVDPGEDLAGVDVDDFFAYSAADLEEPPAPKIPRLQLSS</sequence>
<organism evidence="6 7">
    <name type="scientific">Chrysophaeum taylorii</name>
    <dbReference type="NCBI Taxonomy" id="2483200"/>
    <lineage>
        <taxon>Eukaryota</taxon>
        <taxon>Sar</taxon>
        <taxon>Stramenopiles</taxon>
        <taxon>Ochrophyta</taxon>
        <taxon>Pelagophyceae</taxon>
        <taxon>Pelagomonadales</taxon>
        <taxon>Pelagomonadaceae</taxon>
        <taxon>Chrysophaeum</taxon>
    </lineage>
</organism>
<feature type="compositionally biased region" description="Polar residues" evidence="5">
    <location>
        <begin position="1"/>
        <end position="15"/>
    </location>
</feature>
<feature type="region of interest" description="Disordered" evidence="5">
    <location>
        <begin position="399"/>
        <end position="436"/>
    </location>
</feature>
<keyword evidence="3" id="KW-0233">DNA recombination</keyword>
<reference evidence="6" key="1">
    <citation type="submission" date="2023-01" db="EMBL/GenBank/DDBJ databases">
        <title>Metagenome sequencing of chrysophaentin producing Chrysophaeum taylorii.</title>
        <authorList>
            <person name="Davison J."/>
            <person name="Bewley C."/>
        </authorList>
    </citation>
    <scope>NUCLEOTIDE SEQUENCE</scope>
    <source>
        <strain evidence="6">NIES-1699</strain>
    </source>
</reference>
<dbReference type="PANTHER" id="PTHR12132">
    <property type="entry name" value="DNA REPAIR AND RECOMBINATION PROTEIN RAD52, RAD59"/>
    <property type="match status" value="1"/>
</dbReference>
<dbReference type="InterPro" id="IPR007232">
    <property type="entry name" value="Rad52_Rad59_Rad22"/>
</dbReference>
<gene>
    <name evidence="6" type="ORF">CTAYLR_003124</name>
</gene>
<dbReference type="Pfam" id="PF04098">
    <property type="entry name" value="Rad52_Rad22"/>
    <property type="match status" value="2"/>
</dbReference>
<dbReference type="GO" id="GO:0045002">
    <property type="term" value="P:double-strand break repair via single-strand annealing"/>
    <property type="evidence" value="ECO:0007669"/>
    <property type="project" value="TreeGrafter"/>
</dbReference>
<keyword evidence="7" id="KW-1185">Reference proteome</keyword>
<protein>
    <submittedName>
        <fullName evidence="6">Uncharacterized protein</fullName>
    </submittedName>
</protein>
<dbReference type="GO" id="GO:0000724">
    <property type="term" value="P:double-strand break repair via homologous recombination"/>
    <property type="evidence" value="ECO:0007669"/>
    <property type="project" value="TreeGrafter"/>
</dbReference>
<feature type="region of interest" description="Disordered" evidence="5">
    <location>
        <begin position="191"/>
        <end position="235"/>
    </location>
</feature>
<comment type="caution">
    <text evidence="6">The sequence shown here is derived from an EMBL/GenBank/DDBJ whole genome shotgun (WGS) entry which is preliminary data.</text>
</comment>
<feature type="compositionally biased region" description="Basic and acidic residues" evidence="5">
    <location>
        <begin position="223"/>
        <end position="232"/>
    </location>
</feature>
<accession>A0AAD7XRS6</accession>
<dbReference type="EMBL" id="JAQMWT010000024">
    <property type="protein sequence ID" value="KAJ8613675.1"/>
    <property type="molecule type" value="Genomic_DNA"/>
</dbReference>
<dbReference type="InterPro" id="IPR041247">
    <property type="entry name" value="Rad52_fam"/>
</dbReference>
<keyword evidence="2" id="KW-0227">DNA damage</keyword>
<dbReference type="GO" id="GO:0005634">
    <property type="term" value="C:nucleus"/>
    <property type="evidence" value="ECO:0007669"/>
    <property type="project" value="TreeGrafter"/>
</dbReference>
<dbReference type="Gene3D" id="3.30.390.80">
    <property type="entry name" value="DNA repair protein Rad52/59/22"/>
    <property type="match status" value="2"/>
</dbReference>